<feature type="compositionally biased region" description="Polar residues" evidence="2">
    <location>
        <begin position="49"/>
        <end position="73"/>
    </location>
</feature>
<name>A0AAD6U7B2_9AGAR</name>
<feature type="region of interest" description="Disordered" evidence="2">
    <location>
        <begin position="985"/>
        <end position="1117"/>
    </location>
</feature>
<feature type="coiled-coil region" evidence="1">
    <location>
        <begin position="925"/>
        <end position="959"/>
    </location>
</feature>
<feature type="compositionally biased region" description="Basic and acidic residues" evidence="2">
    <location>
        <begin position="76"/>
        <end position="96"/>
    </location>
</feature>
<accession>A0AAD6U7B2</accession>
<feature type="region of interest" description="Disordered" evidence="2">
    <location>
        <begin position="14"/>
        <end position="114"/>
    </location>
</feature>
<evidence type="ECO:0000313" key="4">
    <source>
        <dbReference type="Proteomes" id="UP001222325"/>
    </source>
</evidence>
<feature type="compositionally biased region" description="Basic and acidic residues" evidence="2">
    <location>
        <begin position="1095"/>
        <end position="1110"/>
    </location>
</feature>
<comment type="caution">
    <text evidence="3">The sequence shown here is derived from an EMBL/GenBank/DDBJ whole genome shotgun (WGS) entry which is preliminary data.</text>
</comment>
<gene>
    <name evidence="3" type="ORF">B0H15DRAFT_834439</name>
</gene>
<protein>
    <submittedName>
        <fullName evidence="3">Uncharacterized protein</fullName>
    </submittedName>
</protein>
<keyword evidence="4" id="KW-1185">Reference proteome</keyword>
<dbReference type="EMBL" id="JARJCN010000019">
    <property type="protein sequence ID" value="KAJ7091894.1"/>
    <property type="molecule type" value="Genomic_DNA"/>
</dbReference>
<dbReference type="Proteomes" id="UP001222325">
    <property type="component" value="Unassembled WGS sequence"/>
</dbReference>
<feature type="compositionally biased region" description="Polar residues" evidence="2">
    <location>
        <begin position="177"/>
        <end position="187"/>
    </location>
</feature>
<reference evidence="3" key="1">
    <citation type="submission" date="2023-03" db="EMBL/GenBank/DDBJ databases">
        <title>Massive genome expansion in bonnet fungi (Mycena s.s.) driven by repeated elements and novel gene families across ecological guilds.</title>
        <authorList>
            <consortium name="Lawrence Berkeley National Laboratory"/>
            <person name="Harder C.B."/>
            <person name="Miyauchi S."/>
            <person name="Viragh M."/>
            <person name="Kuo A."/>
            <person name="Thoen E."/>
            <person name="Andreopoulos B."/>
            <person name="Lu D."/>
            <person name="Skrede I."/>
            <person name="Drula E."/>
            <person name="Henrissat B."/>
            <person name="Morin E."/>
            <person name="Kohler A."/>
            <person name="Barry K."/>
            <person name="LaButti K."/>
            <person name="Morin E."/>
            <person name="Salamov A."/>
            <person name="Lipzen A."/>
            <person name="Mereny Z."/>
            <person name="Hegedus B."/>
            <person name="Baldrian P."/>
            <person name="Stursova M."/>
            <person name="Weitz H."/>
            <person name="Taylor A."/>
            <person name="Grigoriev I.V."/>
            <person name="Nagy L.G."/>
            <person name="Martin F."/>
            <person name="Kauserud H."/>
        </authorList>
    </citation>
    <scope>NUCLEOTIDE SEQUENCE</scope>
    <source>
        <strain evidence="3">CBHHK173m</strain>
    </source>
</reference>
<feature type="compositionally biased region" description="Low complexity" evidence="2">
    <location>
        <begin position="17"/>
        <end position="26"/>
    </location>
</feature>
<feature type="coiled-coil region" evidence="1">
    <location>
        <begin position="621"/>
        <end position="655"/>
    </location>
</feature>
<sequence length="1117" mass="124849">MDHNGFDYKALRMNTASGSSSNPSYSNIPTHLPIPSRPTHSRKPFAFVHTQSRNTSENQSAPSTSQIPQTSSLTRRHADPPRLKDNSDRLLFKQEPNDNPNPIFSNARNPHSNLQHTMIPQHRSELKTQSKAQSQTHKLRAFTMMAPPYDDHSYPQTFDAPQYSSSPKPVSQKFRPESQNYPPSSLIQSQECAQTPSGLISRSPSMQVDADFDEEDADLSQLMTKRMREAKLVKSKLAEQRIATAALESRLSTQAAASDASELALKSRISELEAHEAARQARAAEELRMAKSQTENAERKLQEAIAMLNDSRAAARKVLDEVGRNYADLQAYFKDLKADYNTAQDVIKHMSEELVAIRRSVADGIKQIEESDQLNRNAEARALIDELQNDRASAHQVIDMLRDKLHLLSTQVVEARERVAELEAIREGKIDRVESKVEELADKLVKKEAEGARGLADAVALEERLQETTQRLLEVSNTLEEKERELGAFREEKLAWKWDVKEKSTQIASLQASSADNAALKEEKIALECQVKDQCSRISSLQSMEVEVAALKERKIVLECEVKESRSKIAALQGLGSDLAIVREEKVALDCQVKDFRSRITALESLQTETSAKLQQSADQVHQRDTQLHQLRAELNNLENVKEQLQLSLETSQASTAKLTQEIHALTLREAVLQGKSGELNVQLSKLGAELSNLNTEALAREDELRQVNIRNSVLQERFDAQALTLKLAKEQSGDLQERLLVSESSHATKLESVAGRLNVEIAVLQEQKGHLQATLDQVTEDASTQRAAFLAASLDYENKLHKQEETHVKLAQADELRAVAAERDTADAKRLVDDLMQQVDSGRAELADMKHRLHEAASRKSTGMEGEVVVLRARLEELEGENSKLQYRARALNKRYKDGDLSDSEKSFVNSLMQMSQSIHEQDIVAKENELRRRENMITSLQTRIDALESTLARLLKERGKENDPNNKSMVDLNLWMSSSPRSVQKRAEAATEPVASTSARLLSPGVLVPETPPVKKSSKATKPTAPPPQPLQAVDHRAHKSLTAIDAEDEPLTDSDDDAPLSTILGKRSRPPTSTKTDDSDRPSRRLRAAPTRKVDPEPEKKLGEGTKSKQRKRR</sequence>
<feature type="coiled-coil region" evidence="1">
    <location>
        <begin position="280"/>
        <end position="568"/>
    </location>
</feature>
<organism evidence="3 4">
    <name type="scientific">Mycena belliarum</name>
    <dbReference type="NCBI Taxonomy" id="1033014"/>
    <lineage>
        <taxon>Eukaryota</taxon>
        <taxon>Fungi</taxon>
        <taxon>Dikarya</taxon>
        <taxon>Basidiomycota</taxon>
        <taxon>Agaricomycotina</taxon>
        <taxon>Agaricomycetes</taxon>
        <taxon>Agaricomycetidae</taxon>
        <taxon>Agaricales</taxon>
        <taxon>Marasmiineae</taxon>
        <taxon>Mycenaceae</taxon>
        <taxon>Mycena</taxon>
    </lineage>
</organism>
<feature type="compositionally biased region" description="Acidic residues" evidence="2">
    <location>
        <begin position="1048"/>
        <end position="1061"/>
    </location>
</feature>
<keyword evidence="1" id="KW-0175">Coiled coil</keyword>
<dbReference type="AlphaFoldDB" id="A0AAD6U7B2"/>
<feature type="coiled-coil region" evidence="1">
    <location>
        <begin position="819"/>
        <end position="896"/>
    </location>
</feature>
<evidence type="ECO:0000256" key="1">
    <source>
        <dbReference type="SAM" id="Coils"/>
    </source>
</evidence>
<proteinExistence type="predicted"/>
<feature type="region of interest" description="Disordered" evidence="2">
    <location>
        <begin position="146"/>
        <end position="187"/>
    </location>
</feature>
<evidence type="ECO:0000256" key="2">
    <source>
        <dbReference type="SAM" id="MobiDB-lite"/>
    </source>
</evidence>
<evidence type="ECO:0000313" key="3">
    <source>
        <dbReference type="EMBL" id="KAJ7091894.1"/>
    </source>
</evidence>
<feature type="compositionally biased region" description="Polar residues" evidence="2">
    <location>
        <begin position="97"/>
        <end position="114"/>
    </location>
</feature>